<dbReference type="InterPro" id="IPR012658">
    <property type="entry name" value="YheV"/>
</dbReference>
<dbReference type="AlphaFoldDB" id="A0A2P6ATR8"/>
<proteinExistence type="predicted"/>
<sequence length="71" mass="8062">MRRMFIAGAKCPACGLEDKLRICTDDDPASSKPEWVECVRCDYTDVRPTEVTMKEPDEEHDDATGVVRFKP</sequence>
<accession>A0A2P6ATR8</accession>
<comment type="caution">
    <text evidence="2">The sequence shown here is derived from an EMBL/GenBank/DDBJ whole genome shotgun (WGS) entry which is preliminary data.</text>
</comment>
<gene>
    <name evidence="2" type="ORF">C5O18_03265</name>
</gene>
<keyword evidence="3" id="KW-1185">Reference proteome</keyword>
<dbReference type="OrthoDB" id="5881059at2"/>
<protein>
    <submittedName>
        <fullName evidence="2">Metal-binding protein</fullName>
    </submittedName>
</protein>
<organism evidence="2 3">
    <name type="scientific">Amnimonas aquatica</name>
    <dbReference type="NCBI Taxonomy" id="2094561"/>
    <lineage>
        <taxon>Bacteria</taxon>
        <taxon>Pseudomonadati</taxon>
        <taxon>Pseudomonadota</taxon>
        <taxon>Gammaproteobacteria</taxon>
        <taxon>Moraxellales</taxon>
        <taxon>Moraxellaceae</taxon>
        <taxon>Amnimonas</taxon>
    </lineage>
</organism>
<name>A0A2P6ATR8_9GAMM</name>
<feature type="region of interest" description="Disordered" evidence="1">
    <location>
        <begin position="52"/>
        <end position="71"/>
    </location>
</feature>
<evidence type="ECO:0000313" key="2">
    <source>
        <dbReference type="EMBL" id="PQA48301.1"/>
    </source>
</evidence>
<dbReference type="EMBL" id="PTQZ01000045">
    <property type="protein sequence ID" value="PQA48301.1"/>
    <property type="molecule type" value="Genomic_DNA"/>
</dbReference>
<evidence type="ECO:0000256" key="1">
    <source>
        <dbReference type="SAM" id="MobiDB-lite"/>
    </source>
</evidence>
<dbReference type="Proteomes" id="UP000243900">
    <property type="component" value="Unassembled WGS sequence"/>
</dbReference>
<dbReference type="Pfam" id="PF09526">
    <property type="entry name" value="DUF2387"/>
    <property type="match status" value="1"/>
</dbReference>
<reference evidence="3" key="1">
    <citation type="submission" date="2018-02" db="EMBL/GenBank/DDBJ databases">
        <title>Genome sequencing of Solimonas sp. HR-BB.</title>
        <authorList>
            <person name="Lee Y."/>
            <person name="Jeon C.O."/>
        </authorList>
    </citation>
    <scope>NUCLEOTIDE SEQUENCE [LARGE SCALE GENOMIC DNA]</scope>
    <source>
        <strain evidence="3">HR-E</strain>
    </source>
</reference>
<evidence type="ECO:0000313" key="3">
    <source>
        <dbReference type="Proteomes" id="UP000243900"/>
    </source>
</evidence>